<dbReference type="OrthoDB" id="1673781at2759"/>
<dbReference type="PANTHER" id="PTHR28242">
    <property type="entry name" value="PHOSPHORELAY INTERMEDIATE PROTEIN YPD1"/>
    <property type="match status" value="1"/>
</dbReference>
<dbReference type="SMART" id="SM00073">
    <property type="entry name" value="HPT"/>
    <property type="match status" value="1"/>
</dbReference>
<dbReference type="InterPro" id="IPR008207">
    <property type="entry name" value="Sig_transdc_His_kin_Hpt_dom"/>
</dbReference>
<dbReference type="PROSITE" id="PS50894">
    <property type="entry name" value="HPT"/>
    <property type="match status" value="1"/>
</dbReference>
<gene>
    <name evidence="3" type="ORF">BJ684DRAFT_4046</name>
</gene>
<feature type="non-terminal residue" evidence="3">
    <location>
        <position position="124"/>
    </location>
</feature>
<feature type="modified residue" description="Phosphohistidine" evidence="1">
    <location>
        <position position="57"/>
    </location>
</feature>
<dbReference type="Gene3D" id="1.20.120.160">
    <property type="entry name" value="HPT domain"/>
    <property type="match status" value="1"/>
</dbReference>
<dbReference type="EMBL" id="KZ988231">
    <property type="protein sequence ID" value="RKP12711.1"/>
    <property type="molecule type" value="Genomic_DNA"/>
</dbReference>
<dbReference type="GO" id="GO:0005634">
    <property type="term" value="C:nucleus"/>
    <property type="evidence" value="ECO:0007669"/>
    <property type="project" value="TreeGrafter"/>
</dbReference>
<reference evidence="4" key="1">
    <citation type="journal article" date="2018" name="Nat. Microbiol.">
        <title>Leveraging single-cell genomics to expand the fungal tree of life.</title>
        <authorList>
            <person name="Ahrendt S.R."/>
            <person name="Quandt C.A."/>
            <person name="Ciobanu D."/>
            <person name="Clum A."/>
            <person name="Salamov A."/>
            <person name="Andreopoulos B."/>
            <person name="Cheng J.F."/>
            <person name="Woyke T."/>
            <person name="Pelin A."/>
            <person name="Henrissat B."/>
            <person name="Reynolds N.K."/>
            <person name="Benny G.L."/>
            <person name="Smith M.E."/>
            <person name="James T.Y."/>
            <person name="Grigoriev I.V."/>
        </authorList>
    </citation>
    <scope>NUCLEOTIDE SEQUENCE [LARGE SCALE GENOMIC DNA]</scope>
</reference>
<dbReference type="GO" id="GO:0005737">
    <property type="term" value="C:cytoplasm"/>
    <property type="evidence" value="ECO:0007669"/>
    <property type="project" value="TreeGrafter"/>
</dbReference>
<dbReference type="SUPFAM" id="SSF47226">
    <property type="entry name" value="Histidine-containing phosphotransfer domain, HPT domain"/>
    <property type="match status" value="1"/>
</dbReference>
<accession>A0A4P9Y3K8</accession>
<feature type="domain" description="HPt" evidence="2">
    <location>
        <begin position="18"/>
        <end position="123"/>
    </location>
</feature>
<dbReference type="CDD" id="cd00088">
    <property type="entry name" value="HPT"/>
    <property type="match status" value="1"/>
</dbReference>
<keyword evidence="3" id="KW-0418">Kinase</keyword>
<protein>
    <submittedName>
        <fullName evidence="3">Signal transduction histidine kinase</fullName>
    </submittedName>
</protein>
<dbReference type="GO" id="GO:0000160">
    <property type="term" value="P:phosphorelay signal transduction system"/>
    <property type="evidence" value="ECO:0007669"/>
    <property type="project" value="InterPro"/>
</dbReference>
<name>A0A4P9Y3K8_9FUNG</name>
<dbReference type="InterPro" id="IPR045871">
    <property type="entry name" value="AHP1-5/YPD1"/>
</dbReference>
<dbReference type="GO" id="GO:0043424">
    <property type="term" value="F:protein histidine kinase binding"/>
    <property type="evidence" value="ECO:0007669"/>
    <property type="project" value="InterPro"/>
</dbReference>
<keyword evidence="3" id="KW-0808">Transferase</keyword>
<proteinExistence type="predicted"/>
<evidence type="ECO:0000256" key="1">
    <source>
        <dbReference type="PROSITE-ProRule" id="PRU00110"/>
    </source>
</evidence>
<dbReference type="AlphaFoldDB" id="A0A4P9Y3K8"/>
<keyword evidence="1" id="KW-0597">Phosphoprotein</keyword>
<evidence type="ECO:0000313" key="3">
    <source>
        <dbReference type="EMBL" id="RKP12711.1"/>
    </source>
</evidence>
<keyword evidence="4" id="KW-1185">Reference proteome</keyword>
<feature type="non-terminal residue" evidence="3">
    <location>
        <position position="1"/>
    </location>
</feature>
<dbReference type="InterPro" id="IPR036641">
    <property type="entry name" value="HPT_dom_sf"/>
</dbReference>
<dbReference type="Pfam" id="PF01627">
    <property type="entry name" value="Hpt"/>
    <property type="match status" value="1"/>
</dbReference>
<dbReference type="Proteomes" id="UP000267251">
    <property type="component" value="Unassembled WGS sequence"/>
</dbReference>
<evidence type="ECO:0000259" key="2">
    <source>
        <dbReference type="PROSITE" id="PS50894"/>
    </source>
</evidence>
<organism evidence="3 4">
    <name type="scientific">Piptocephalis cylindrospora</name>
    <dbReference type="NCBI Taxonomy" id="1907219"/>
    <lineage>
        <taxon>Eukaryota</taxon>
        <taxon>Fungi</taxon>
        <taxon>Fungi incertae sedis</taxon>
        <taxon>Zoopagomycota</taxon>
        <taxon>Zoopagomycotina</taxon>
        <taxon>Zoopagomycetes</taxon>
        <taxon>Zoopagales</taxon>
        <taxon>Piptocephalidaceae</taxon>
        <taxon>Piptocephalis</taxon>
    </lineage>
</organism>
<sequence>VVDFDTFGQLLEMDEEDDHEFSRSIVYNYFEQAEATFTDMNKALAQEDLEALSRLGHFLKGSSAALGLQQVQVTCEKIQHCGNQLDDMGIQEISSAHALDRLRTLIRLVKEQYTEAEGHLRGFY</sequence>
<dbReference type="GO" id="GO:0009927">
    <property type="term" value="F:histidine phosphotransfer kinase activity"/>
    <property type="evidence" value="ECO:0007669"/>
    <property type="project" value="InterPro"/>
</dbReference>
<evidence type="ECO:0000313" key="4">
    <source>
        <dbReference type="Proteomes" id="UP000267251"/>
    </source>
</evidence>
<dbReference type="PANTHER" id="PTHR28242:SF52">
    <property type="entry name" value="PHOSPHORELAY INTERMEDIATE PROTEIN YPD1"/>
    <property type="match status" value="1"/>
</dbReference>